<dbReference type="EMBL" id="KV927221">
    <property type="protein sequence ID" value="PIO33135.1"/>
    <property type="molecule type" value="Genomic_DNA"/>
</dbReference>
<dbReference type="AlphaFoldDB" id="A0A2G9RZA6"/>
<reference evidence="2" key="1">
    <citation type="journal article" date="2017" name="Nat. Commun.">
        <title>The North American bullfrog draft genome provides insight into hormonal regulation of long noncoding RNA.</title>
        <authorList>
            <person name="Hammond S.A."/>
            <person name="Warren R.L."/>
            <person name="Vandervalk B.P."/>
            <person name="Kucuk E."/>
            <person name="Khan H."/>
            <person name="Gibb E.A."/>
            <person name="Pandoh P."/>
            <person name="Kirk H."/>
            <person name="Zhao Y."/>
            <person name="Jones M."/>
            <person name="Mungall A.J."/>
            <person name="Coope R."/>
            <person name="Pleasance S."/>
            <person name="Moore R.A."/>
            <person name="Holt R.A."/>
            <person name="Round J.M."/>
            <person name="Ohora S."/>
            <person name="Walle B.V."/>
            <person name="Veldhoen N."/>
            <person name="Helbing C.C."/>
            <person name="Birol I."/>
        </authorList>
    </citation>
    <scope>NUCLEOTIDE SEQUENCE [LARGE SCALE GENOMIC DNA]</scope>
</reference>
<dbReference type="OrthoDB" id="27483at2759"/>
<evidence type="ECO:0000313" key="1">
    <source>
        <dbReference type="EMBL" id="PIO33135.1"/>
    </source>
</evidence>
<name>A0A2G9RZA6_AQUCT</name>
<dbReference type="Proteomes" id="UP000228934">
    <property type="component" value="Unassembled WGS sequence"/>
</dbReference>
<keyword evidence="2" id="KW-1185">Reference proteome</keyword>
<accession>A0A2G9RZA6</accession>
<proteinExistence type="predicted"/>
<sequence>MAVKNYTKGLTPQAESYQQPFCSVTLRLIYAAHSIFSKSYWLERWAVCVDMKYSSFFHKKTEVYFVLNTTVLVLHHLYTCGDINAEL</sequence>
<organism evidence="1 2">
    <name type="scientific">Aquarana catesbeiana</name>
    <name type="common">American bullfrog</name>
    <name type="synonym">Rana catesbeiana</name>
    <dbReference type="NCBI Taxonomy" id="8400"/>
    <lineage>
        <taxon>Eukaryota</taxon>
        <taxon>Metazoa</taxon>
        <taxon>Chordata</taxon>
        <taxon>Craniata</taxon>
        <taxon>Vertebrata</taxon>
        <taxon>Euteleostomi</taxon>
        <taxon>Amphibia</taxon>
        <taxon>Batrachia</taxon>
        <taxon>Anura</taxon>
        <taxon>Neobatrachia</taxon>
        <taxon>Ranoidea</taxon>
        <taxon>Ranidae</taxon>
        <taxon>Aquarana</taxon>
    </lineage>
</organism>
<protein>
    <submittedName>
        <fullName evidence="1">Uncharacterized protein</fullName>
    </submittedName>
</protein>
<gene>
    <name evidence="1" type="ORF">AB205_0221460</name>
</gene>
<evidence type="ECO:0000313" key="2">
    <source>
        <dbReference type="Proteomes" id="UP000228934"/>
    </source>
</evidence>